<dbReference type="Pfam" id="PF08843">
    <property type="entry name" value="AbiEii"/>
    <property type="match status" value="1"/>
</dbReference>
<dbReference type="Proteomes" id="UP000065220">
    <property type="component" value="Chromosome"/>
</dbReference>
<reference evidence="2" key="1">
    <citation type="submission" date="2016-02" db="EMBL/GenBank/DDBJ databases">
        <authorList>
            <person name="Holder M.E."/>
            <person name="Ajami N.J."/>
            <person name="Petrosino J.F."/>
        </authorList>
    </citation>
    <scope>NUCLEOTIDE SEQUENCE [LARGE SCALE GENOMIC DNA]</scope>
    <source>
        <strain evidence="2">CCUG 36733</strain>
    </source>
</reference>
<evidence type="ECO:0000313" key="1">
    <source>
        <dbReference type="EMBL" id="AMD86944.1"/>
    </source>
</evidence>
<keyword evidence="2" id="KW-1185">Reference proteome</keyword>
<dbReference type="AlphaFoldDB" id="A0A120KMF4"/>
<protein>
    <recommendedName>
        <fullName evidence="3">Nucleotidyl transferase AbiEii/AbiGii toxin family protein</fullName>
    </recommendedName>
</protein>
<sequence length="269" mass="29862">MLYKRLFHDGDNGWMLLGGNALIIRTAGGRFTQDIDLARTASWDSLDSLRDELSHLITQPVENDQFTFELLSLQPRSEPDSFGYGARTAKAKIAMRLGADVFETISLDLTTGRHVDGPVDLVPPVPVIDDPTLADLPRIPVVPIENHLADKVCAMYELHGETGTPSTRYRDLADVVRIIARLELDAGRLGTLLNHEAARRQTELPTTLRLPSPEWARRYGTNADDVVGIDDDLRDLESSLVFAGGCLNEILDGTRSTGRWNPIQHAWQD</sequence>
<name>A0A120KMF4_ACTRD</name>
<dbReference type="KEGG" id="ard:AXF14_04210"/>
<evidence type="ECO:0008006" key="3">
    <source>
        <dbReference type="Google" id="ProtNLM"/>
    </source>
</evidence>
<dbReference type="EMBL" id="CP014228">
    <property type="protein sequence ID" value="AMD86944.1"/>
    <property type="molecule type" value="Genomic_DNA"/>
</dbReference>
<evidence type="ECO:0000313" key="2">
    <source>
        <dbReference type="Proteomes" id="UP000065220"/>
    </source>
</evidence>
<dbReference type="InterPro" id="IPR014942">
    <property type="entry name" value="AbiEii"/>
</dbReference>
<proteinExistence type="predicted"/>
<accession>A0A120KMF4</accession>
<dbReference type="STRING" id="111015.AXF14_04210"/>
<organism evidence="1 2">
    <name type="scientific">Actinomyces radicidentis</name>
    <dbReference type="NCBI Taxonomy" id="111015"/>
    <lineage>
        <taxon>Bacteria</taxon>
        <taxon>Bacillati</taxon>
        <taxon>Actinomycetota</taxon>
        <taxon>Actinomycetes</taxon>
        <taxon>Actinomycetales</taxon>
        <taxon>Actinomycetaceae</taxon>
        <taxon>Actinomyces</taxon>
    </lineage>
</organism>
<gene>
    <name evidence="1" type="ORF">AXF14_04210</name>
</gene>